<keyword evidence="7" id="KW-1185">Reference proteome</keyword>
<keyword evidence="3" id="KW-0813">Transport</keyword>
<organism evidence="6 7">
    <name type="scientific">Mytilus edulis</name>
    <name type="common">Blue mussel</name>
    <dbReference type="NCBI Taxonomy" id="6550"/>
    <lineage>
        <taxon>Eukaryota</taxon>
        <taxon>Metazoa</taxon>
        <taxon>Spiralia</taxon>
        <taxon>Lophotrochozoa</taxon>
        <taxon>Mollusca</taxon>
        <taxon>Bivalvia</taxon>
        <taxon>Autobranchia</taxon>
        <taxon>Pteriomorphia</taxon>
        <taxon>Mytilida</taxon>
        <taxon>Mytiloidea</taxon>
        <taxon>Mytilidae</taxon>
        <taxon>Mytilinae</taxon>
        <taxon>Mytilus</taxon>
    </lineage>
</organism>
<dbReference type="OrthoDB" id="2016913at2759"/>
<dbReference type="PANTHER" id="PTHR12363:SF33">
    <property type="entry name" value="IMPORTIN-13"/>
    <property type="match status" value="1"/>
</dbReference>
<evidence type="ECO:0000256" key="2">
    <source>
        <dbReference type="ARBA" id="ARBA00007991"/>
    </source>
</evidence>
<keyword evidence="4" id="KW-0539">Nucleus</keyword>
<evidence type="ECO:0000259" key="5">
    <source>
        <dbReference type="Pfam" id="PF03810"/>
    </source>
</evidence>
<evidence type="ECO:0000313" key="6">
    <source>
        <dbReference type="EMBL" id="CAG2234836.1"/>
    </source>
</evidence>
<dbReference type="SUPFAM" id="SSF48371">
    <property type="entry name" value="ARM repeat"/>
    <property type="match status" value="1"/>
</dbReference>
<dbReference type="GO" id="GO:0031267">
    <property type="term" value="F:small GTPase binding"/>
    <property type="evidence" value="ECO:0007669"/>
    <property type="project" value="InterPro"/>
</dbReference>
<dbReference type="PANTHER" id="PTHR12363">
    <property type="entry name" value="TRANSPORTIN 3 AND IMPORTIN 13"/>
    <property type="match status" value="1"/>
</dbReference>
<evidence type="ECO:0000256" key="3">
    <source>
        <dbReference type="ARBA" id="ARBA00022448"/>
    </source>
</evidence>
<dbReference type="GO" id="GO:0005737">
    <property type="term" value="C:cytoplasm"/>
    <property type="evidence" value="ECO:0007669"/>
    <property type="project" value="TreeGrafter"/>
</dbReference>
<dbReference type="Gene3D" id="1.25.10.10">
    <property type="entry name" value="Leucine-rich Repeat Variant"/>
    <property type="match status" value="1"/>
</dbReference>
<gene>
    <name evidence="6" type="ORF">MEDL_47392</name>
</gene>
<dbReference type="AlphaFoldDB" id="A0A8S3TMT2"/>
<reference evidence="6" key="1">
    <citation type="submission" date="2021-03" db="EMBL/GenBank/DDBJ databases">
        <authorList>
            <person name="Bekaert M."/>
        </authorList>
    </citation>
    <scope>NUCLEOTIDE SEQUENCE</scope>
</reference>
<accession>A0A8S3TMT2</accession>
<dbReference type="Proteomes" id="UP000683360">
    <property type="component" value="Unassembled WGS sequence"/>
</dbReference>
<dbReference type="InterPro" id="IPR016024">
    <property type="entry name" value="ARM-type_fold"/>
</dbReference>
<comment type="similarity">
    <text evidence="2">Belongs to the importin beta family.</text>
</comment>
<dbReference type="GO" id="GO:0005634">
    <property type="term" value="C:nucleus"/>
    <property type="evidence" value="ECO:0007669"/>
    <property type="project" value="UniProtKB-SubCell"/>
</dbReference>
<feature type="domain" description="Importin N-terminal" evidence="5">
    <location>
        <begin position="26"/>
        <end position="90"/>
    </location>
</feature>
<dbReference type="EMBL" id="CAJPWZ010002271">
    <property type="protein sequence ID" value="CAG2234836.1"/>
    <property type="molecule type" value="Genomic_DNA"/>
</dbReference>
<comment type="caution">
    <text evidence="6">The sequence shown here is derived from an EMBL/GenBank/DDBJ whole genome shotgun (WGS) entry which is preliminary data.</text>
</comment>
<name>A0A8S3TMT2_MYTED</name>
<dbReference type="InterPro" id="IPR001494">
    <property type="entry name" value="Importin-beta_N"/>
</dbReference>
<proteinExistence type="inferred from homology"/>
<dbReference type="InterPro" id="IPR051345">
    <property type="entry name" value="Importin_beta-like_NTR"/>
</dbReference>
<dbReference type="Pfam" id="PF03810">
    <property type="entry name" value="IBN_N"/>
    <property type="match status" value="1"/>
</dbReference>
<sequence>MNNGVSIEMRAVLQFYQQSMVHPQIHEWLTKAQISTEAWSFSWELMGSHKTAEVQYFGANSLHVKISRFWHEVPPDQYDGLRSRLLDKIIEFGAGPKIVLTRLCVALSQTCIVMKRLITLSAKSNMYCDEKLIIAKSNMYCDEKISAKSNMYCDEKIDHSFS</sequence>
<comment type="subcellular location">
    <subcellularLocation>
        <location evidence="1">Nucleus</location>
    </subcellularLocation>
</comment>
<evidence type="ECO:0000256" key="1">
    <source>
        <dbReference type="ARBA" id="ARBA00004123"/>
    </source>
</evidence>
<protein>
    <recommendedName>
        <fullName evidence="5">Importin N-terminal domain-containing protein</fullName>
    </recommendedName>
</protein>
<dbReference type="GO" id="GO:0006606">
    <property type="term" value="P:protein import into nucleus"/>
    <property type="evidence" value="ECO:0007669"/>
    <property type="project" value="TreeGrafter"/>
</dbReference>
<evidence type="ECO:0000256" key="4">
    <source>
        <dbReference type="ARBA" id="ARBA00023242"/>
    </source>
</evidence>
<evidence type="ECO:0000313" key="7">
    <source>
        <dbReference type="Proteomes" id="UP000683360"/>
    </source>
</evidence>
<dbReference type="InterPro" id="IPR011989">
    <property type="entry name" value="ARM-like"/>
</dbReference>